<proteinExistence type="predicted"/>
<accession>A0A5J4NB31</accession>
<dbReference type="PANTHER" id="PTHR45956">
    <property type="entry name" value="RUN AND FYVE DOMAIN-CONTAINING PROTEIN 2-LIKE PROTEIN"/>
    <property type="match status" value="1"/>
</dbReference>
<dbReference type="Gene3D" id="1.20.58.900">
    <property type="match status" value="1"/>
</dbReference>
<dbReference type="EMBL" id="QNGE01004584">
    <property type="protein sequence ID" value="KAA3672742.1"/>
    <property type="molecule type" value="Genomic_DNA"/>
</dbReference>
<reference evidence="4 5" key="1">
    <citation type="journal article" date="2019" name="Gigascience">
        <title>Whole-genome sequence of the oriental lung fluke Paragonimus westermani.</title>
        <authorList>
            <person name="Oey H."/>
            <person name="Zakrzewski M."/>
            <person name="Narain K."/>
            <person name="Devi K.R."/>
            <person name="Agatsuma T."/>
            <person name="Nawaratna S."/>
            <person name="Gobert G.N."/>
            <person name="Jones M.K."/>
            <person name="Ragan M.A."/>
            <person name="McManus D.P."/>
            <person name="Krause L."/>
        </authorList>
    </citation>
    <scope>NUCLEOTIDE SEQUENCE [LARGE SCALE GENOMIC DNA]</scope>
    <source>
        <strain evidence="4 5">IND2009</strain>
    </source>
</reference>
<dbReference type="InterPro" id="IPR037213">
    <property type="entry name" value="Run_dom_sf"/>
</dbReference>
<dbReference type="SUPFAM" id="SSF140741">
    <property type="entry name" value="RUN domain-like"/>
    <property type="match status" value="2"/>
</dbReference>
<feature type="domain" description="RUN" evidence="3">
    <location>
        <begin position="40"/>
        <end position="245"/>
    </location>
</feature>
<comment type="caution">
    <text evidence="4">The sequence shown here is derived from an EMBL/GenBank/DDBJ whole genome shotgun (WGS) entry which is preliminary data.</text>
</comment>
<feature type="compositionally biased region" description="Polar residues" evidence="2">
    <location>
        <begin position="356"/>
        <end position="376"/>
    </location>
</feature>
<dbReference type="Proteomes" id="UP000324629">
    <property type="component" value="Unassembled WGS sequence"/>
</dbReference>
<protein>
    <recommendedName>
        <fullName evidence="3">RUN domain-containing protein</fullName>
    </recommendedName>
</protein>
<keyword evidence="5" id="KW-1185">Reference proteome</keyword>
<evidence type="ECO:0000313" key="4">
    <source>
        <dbReference type="EMBL" id="KAA3672742.1"/>
    </source>
</evidence>
<evidence type="ECO:0000313" key="5">
    <source>
        <dbReference type="Proteomes" id="UP000324629"/>
    </source>
</evidence>
<gene>
    <name evidence="4" type="ORF">DEA37_0007680</name>
</gene>
<organism evidence="4 5">
    <name type="scientific">Paragonimus westermani</name>
    <dbReference type="NCBI Taxonomy" id="34504"/>
    <lineage>
        <taxon>Eukaryota</taxon>
        <taxon>Metazoa</taxon>
        <taxon>Spiralia</taxon>
        <taxon>Lophotrochozoa</taxon>
        <taxon>Platyhelminthes</taxon>
        <taxon>Trematoda</taxon>
        <taxon>Digenea</taxon>
        <taxon>Plagiorchiida</taxon>
        <taxon>Troglotremata</taxon>
        <taxon>Troglotrematidae</taxon>
        <taxon>Paragonimus</taxon>
    </lineage>
</organism>
<name>A0A5J4NB31_9TREM</name>
<dbReference type="InterPro" id="IPR047335">
    <property type="entry name" value="RUFY1-3"/>
</dbReference>
<evidence type="ECO:0000259" key="3">
    <source>
        <dbReference type="PROSITE" id="PS50826"/>
    </source>
</evidence>
<dbReference type="PROSITE" id="PS50826">
    <property type="entry name" value="RUN"/>
    <property type="match status" value="1"/>
</dbReference>
<keyword evidence="1" id="KW-0175">Coiled coil</keyword>
<sequence>MEIERANLLAFSRMVIRDVLQNTSENPHVIMYEDDPNAEPAVITAVKRLLTIVEHCLCHGLRRSLPIIDDNSYSGDAFTNGGFLRHSNAIFKLAKDRCLADTSIHGQSFLQPDPWPVLLHLEQLVASCNRLSETVNTMSELRTGLGKSRAWILQALMQKSLSAYFQHLVDGECPQVPPGLSVPQPSSTNGLDTAEDELKSTTTKRLPREFFYHPGALLLNDEGVVFAGLLVGLSSIDFCFALKDNLGELDYPLSFYVRFQLHVIPYHIFMQYNVEQLDRLFSKQNSYAHVNLTSVIDQKSLLEDMNTRLRKRLDCAQVRQVADEERTTALTTQVDALKLENRSLRIAIDHFKNRTPETGTNTSELPPQNGVSSSDALQPHPCPEVEDELNRLRNENEEKSILVRSLRAQLSENQSHTIQLKSELANSRTLLEQKQLLIRQLEGKTRGLTTIVEQMRERLASVDAEKASLDRVLEQLRLQVSDLQTRCSLQQDDSRIQQELLCSLQSQLKERTTEVDQLQATVTELNTCKAVCAR</sequence>
<dbReference type="PANTHER" id="PTHR45956:SF6">
    <property type="entry name" value="RUN DOMAIN-CONTAINING PROTEIN"/>
    <property type="match status" value="1"/>
</dbReference>
<dbReference type="AlphaFoldDB" id="A0A5J4NB31"/>
<feature type="region of interest" description="Disordered" evidence="2">
    <location>
        <begin position="352"/>
        <end position="383"/>
    </location>
</feature>
<dbReference type="InterPro" id="IPR004012">
    <property type="entry name" value="Run_dom"/>
</dbReference>
<evidence type="ECO:0000256" key="1">
    <source>
        <dbReference type="ARBA" id="ARBA00023054"/>
    </source>
</evidence>
<evidence type="ECO:0000256" key="2">
    <source>
        <dbReference type="SAM" id="MobiDB-lite"/>
    </source>
</evidence>
<dbReference type="Pfam" id="PF02759">
    <property type="entry name" value="RUN"/>
    <property type="match status" value="1"/>
</dbReference>
<dbReference type="SMART" id="SM00593">
    <property type="entry name" value="RUN"/>
    <property type="match status" value="1"/>
</dbReference>